<dbReference type="InterPro" id="IPR009563">
    <property type="entry name" value="SSSCA1"/>
</dbReference>
<protein>
    <submittedName>
        <fullName evidence="2">Sjoegren syndrome/scleroderma autoantigen 1</fullName>
    </submittedName>
</protein>
<organism evidence="1 2">
    <name type="scientific">Strongyloides stercoralis</name>
    <name type="common">Threadworm</name>
    <dbReference type="NCBI Taxonomy" id="6248"/>
    <lineage>
        <taxon>Eukaryota</taxon>
        <taxon>Metazoa</taxon>
        <taxon>Ecdysozoa</taxon>
        <taxon>Nematoda</taxon>
        <taxon>Chromadorea</taxon>
        <taxon>Rhabditida</taxon>
        <taxon>Tylenchina</taxon>
        <taxon>Panagrolaimomorpha</taxon>
        <taxon>Strongyloidoidea</taxon>
        <taxon>Strongyloididae</taxon>
        <taxon>Strongyloides</taxon>
    </lineage>
</organism>
<dbReference type="Pfam" id="PF06677">
    <property type="entry name" value="Auto_anti-p27"/>
    <property type="match status" value="2"/>
</dbReference>
<dbReference type="PANTHER" id="PTHR16537:SF1">
    <property type="entry name" value="PROTEIN ZNRD2"/>
    <property type="match status" value="1"/>
</dbReference>
<dbReference type="AlphaFoldDB" id="A0AAF5D6I6"/>
<dbReference type="PANTHER" id="PTHR16537">
    <property type="entry name" value="SJOEGREN SYNDROME/SCLERODERMA AUTOANTIGEN 1"/>
    <property type="match status" value="1"/>
</dbReference>
<evidence type="ECO:0000313" key="1">
    <source>
        <dbReference type="Proteomes" id="UP000035681"/>
    </source>
</evidence>
<dbReference type="Proteomes" id="UP000035681">
    <property type="component" value="Unplaced"/>
</dbReference>
<dbReference type="WBParaSite" id="TCONS_00006577.p1">
    <property type="protein sequence ID" value="TCONS_00006577.p1"/>
    <property type="gene ID" value="XLOC_004712"/>
</dbReference>
<keyword evidence="1" id="KW-1185">Reference proteome</keyword>
<sequence>MVRRPFKTEATMMKNYKDKKSSDEVIATNIIKEIPLNEPPSKKVNSIKKSDNSYEFTEKVSNKMGEMILQGYTMLDEVCGTCGNVLLANQRKEKGCVACAMLVINEMGPFERVEDVSKEKFGLLKIEKANSIQEGTEKLKETTMLPEKSLSDKISSKMGELLVKGHTMLDEYCVTCSGILMKDPQTSTKNCIACQISKPQEDKLNEKNVGRGALTINKKKSSHEIVIKNKAELDFQNCQFLALKAVAERLKHTSSIVGDSTLPISPQDVLINLEIVKECLNILKEYDSNI</sequence>
<proteinExistence type="predicted"/>
<name>A0AAF5D6I6_STRER</name>
<reference evidence="2" key="1">
    <citation type="submission" date="2024-02" db="UniProtKB">
        <authorList>
            <consortium name="WormBaseParasite"/>
        </authorList>
    </citation>
    <scope>IDENTIFICATION</scope>
</reference>
<accession>A0AAF5D6I6</accession>
<dbReference type="InterPro" id="IPR051888">
    <property type="entry name" value="UPF0148_domain"/>
</dbReference>
<evidence type="ECO:0000313" key="2">
    <source>
        <dbReference type="WBParaSite" id="TCONS_00006577.p1"/>
    </source>
</evidence>